<comment type="caution">
    <text evidence="2">The sequence shown here is derived from an EMBL/GenBank/DDBJ whole genome shotgun (WGS) entry which is preliminary data.</text>
</comment>
<reference evidence="2 3" key="1">
    <citation type="journal article" date="2015" name="Nature">
        <title>rRNA introns, odd ribosomes, and small enigmatic genomes across a large radiation of phyla.</title>
        <authorList>
            <person name="Brown C.T."/>
            <person name="Hug L.A."/>
            <person name="Thomas B.C."/>
            <person name="Sharon I."/>
            <person name="Castelle C.J."/>
            <person name="Singh A."/>
            <person name="Wilkins M.J."/>
            <person name="Williams K.H."/>
            <person name="Banfield J.F."/>
        </authorList>
    </citation>
    <scope>NUCLEOTIDE SEQUENCE [LARGE SCALE GENOMIC DNA]</scope>
</reference>
<organism evidence="2 3">
    <name type="scientific">Candidatus Woesebacteria bacterium GW2011_GWB1_38_8</name>
    <dbReference type="NCBI Taxonomy" id="1618570"/>
    <lineage>
        <taxon>Bacteria</taxon>
        <taxon>Candidatus Woeseibacteriota</taxon>
    </lineage>
</organism>
<keyword evidence="1" id="KW-0472">Membrane</keyword>
<dbReference type="EMBL" id="LBVL01000021">
    <property type="protein sequence ID" value="KKQ84220.1"/>
    <property type="molecule type" value="Genomic_DNA"/>
</dbReference>
<dbReference type="Proteomes" id="UP000034081">
    <property type="component" value="Unassembled WGS sequence"/>
</dbReference>
<feature type="transmembrane region" description="Helical" evidence="1">
    <location>
        <begin position="12"/>
        <end position="30"/>
    </location>
</feature>
<gene>
    <name evidence="2" type="ORF">UT08_C0021G0002</name>
</gene>
<sequence>MAKTKKLFGLKSLFYLSMLAFFLVALNLLFTRTQKPKEVKDSEAAESLYLLTWQKDCTTNKVKLTKTTINGVLAIKSQCLRKDNTVAWSQNCKGYVDSATSRLNQNYYHVTCFEPTEIRTPQPSYSYVPDWSKDCSSTTEIIMNKPYEFGVSCKSTTLAWSKLCNGLIRTSKKATDPLVRNVTPTPETLSNLCLKISN</sequence>
<accession>A0A0G0L8P7</accession>
<proteinExistence type="predicted"/>
<evidence type="ECO:0000313" key="2">
    <source>
        <dbReference type="EMBL" id="KKQ84220.1"/>
    </source>
</evidence>
<keyword evidence="1" id="KW-0812">Transmembrane</keyword>
<evidence type="ECO:0000256" key="1">
    <source>
        <dbReference type="SAM" id="Phobius"/>
    </source>
</evidence>
<protein>
    <submittedName>
        <fullName evidence="2">Uncharacterized protein</fullName>
    </submittedName>
</protein>
<evidence type="ECO:0000313" key="3">
    <source>
        <dbReference type="Proteomes" id="UP000034081"/>
    </source>
</evidence>
<name>A0A0G0L8P7_9BACT</name>
<dbReference type="AlphaFoldDB" id="A0A0G0L8P7"/>
<keyword evidence="1" id="KW-1133">Transmembrane helix</keyword>